<comment type="caution">
    <text evidence="2">The sequence shown here is derived from an EMBL/GenBank/DDBJ whole genome shotgun (WGS) entry which is preliminary data.</text>
</comment>
<organism evidence="2 3">
    <name type="scientific">Candidatus Methanoperedens nitratireducens</name>
    <dbReference type="NCBI Taxonomy" id="1392998"/>
    <lineage>
        <taxon>Archaea</taxon>
        <taxon>Methanobacteriati</taxon>
        <taxon>Methanobacteriota</taxon>
        <taxon>Stenosarchaea group</taxon>
        <taxon>Methanomicrobia</taxon>
        <taxon>Methanosarcinales</taxon>
        <taxon>ANME-2 cluster</taxon>
        <taxon>Candidatus Methanoperedentaceae</taxon>
        <taxon>Candidatus Methanoperedens</taxon>
    </lineage>
</organism>
<accession>A0A0P7ZDZ2</accession>
<dbReference type="InterPro" id="IPR050903">
    <property type="entry name" value="Bact_Chemotaxis_MeTrfase"/>
</dbReference>
<feature type="non-terminal residue" evidence="2">
    <location>
        <position position="208"/>
    </location>
</feature>
<dbReference type="Gene3D" id="1.10.287.950">
    <property type="entry name" value="Methyl-accepting chemotaxis protein"/>
    <property type="match status" value="1"/>
</dbReference>
<evidence type="ECO:0000256" key="1">
    <source>
        <dbReference type="SAM" id="Coils"/>
    </source>
</evidence>
<dbReference type="EMBL" id="LKCM01000195">
    <property type="protein sequence ID" value="KPQ42919.1"/>
    <property type="molecule type" value="Genomic_DNA"/>
</dbReference>
<name>A0A0P7ZDZ2_9EURY</name>
<feature type="coiled-coil region" evidence="1">
    <location>
        <begin position="27"/>
        <end position="121"/>
    </location>
</feature>
<dbReference type="Proteomes" id="UP000050360">
    <property type="component" value="Unassembled WGS sequence"/>
</dbReference>
<dbReference type="Pfam" id="PF13596">
    <property type="entry name" value="PAS_10"/>
    <property type="match status" value="1"/>
</dbReference>
<reference evidence="2 3" key="1">
    <citation type="submission" date="2015-09" db="EMBL/GenBank/DDBJ databases">
        <title>A metagenomics-based metabolic model of nitrate-dependent anaerobic oxidation of methane by Methanoperedens-like archaea.</title>
        <authorList>
            <person name="Arshad A."/>
            <person name="Speth D.R."/>
            <person name="De Graaf R.M."/>
            <person name="Op Den Camp H.J."/>
            <person name="Jetten M.S."/>
            <person name="Welte C.U."/>
        </authorList>
    </citation>
    <scope>NUCLEOTIDE SEQUENCE [LARGE SCALE GENOMIC DNA]</scope>
</reference>
<sequence>MQGLIMVTFEDVPSARSPRPARSTYRSKQAKEHIADLENELKSTKENLQATIEELQASNEELKSANEELMSANEELQSTNEELNASKEELQSLNEELITLNAEHQAKLEEQSKTVSDLNNVLASTEIATLFLDNDLRIKGFTPSVTKVINLIKTDIGRPVSDIVSNLEYKDLLSDIKGVLDTLVLKEKELQDKKGFWYLTRILPYRTV</sequence>
<gene>
    <name evidence="2" type="ORF">MPEBLZ_02527</name>
</gene>
<evidence type="ECO:0000313" key="2">
    <source>
        <dbReference type="EMBL" id="KPQ42919.1"/>
    </source>
</evidence>
<dbReference type="AlphaFoldDB" id="A0A0P7ZDZ2"/>
<keyword evidence="1" id="KW-0175">Coiled coil</keyword>
<evidence type="ECO:0000313" key="3">
    <source>
        <dbReference type="Proteomes" id="UP000050360"/>
    </source>
</evidence>
<dbReference type="PANTHER" id="PTHR24422">
    <property type="entry name" value="CHEMOTAXIS PROTEIN METHYLTRANSFERASE"/>
    <property type="match status" value="1"/>
</dbReference>
<protein>
    <submittedName>
        <fullName evidence="2">Chemotaxis protein</fullName>
    </submittedName>
</protein>
<proteinExistence type="predicted"/>